<gene>
    <name evidence="2" type="ORF">P245_24880</name>
</gene>
<feature type="transmembrane region" description="Helical" evidence="1">
    <location>
        <begin position="49"/>
        <end position="69"/>
    </location>
</feature>
<comment type="caution">
    <text evidence="2">The sequence shown here is derived from an EMBL/GenBank/DDBJ whole genome shotgun (WGS) entry which is preliminary data.</text>
</comment>
<protein>
    <submittedName>
        <fullName evidence="2">Iron transporter</fullName>
    </submittedName>
</protein>
<evidence type="ECO:0000256" key="1">
    <source>
        <dbReference type="SAM" id="Phobius"/>
    </source>
</evidence>
<keyword evidence="1" id="KW-1133">Transmembrane helix</keyword>
<dbReference type="InterPro" id="IPR022109">
    <property type="entry name" value="DUF3649"/>
</dbReference>
<dbReference type="Pfam" id="PF12365">
    <property type="entry name" value="DUF3649"/>
    <property type="match status" value="1"/>
</dbReference>
<proteinExistence type="predicted"/>
<sequence>MSKTITLTAAYRWSVASRVVAAALGGYALASAATVLLALLWPVPRAQGVLWATMLSFAIYAVAVIWVFCARSATRAWGGMAVSTAVCVGLAWLLMVGGRP</sequence>
<dbReference type="RefSeq" id="WP_034383184.1">
    <property type="nucleotide sequence ID" value="NZ_AWTN01000135.1"/>
</dbReference>
<feature type="transmembrane region" description="Helical" evidence="1">
    <location>
        <begin position="76"/>
        <end position="95"/>
    </location>
</feature>
<keyword evidence="1" id="KW-0812">Transmembrane</keyword>
<evidence type="ECO:0000313" key="2">
    <source>
        <dbReference type="EMBL" id="KGG83735.1"/>
    </source>
</evidence>
<feature type="transmembrane region" description="Helical" evidence="1">
    <location>
        <begin position="20"/>
        <end position="43"/>
    </location>
</feature>
<dbReference type="AlphaFoldDB" id="A0A0E3B8L5"/>
<accession>A0A0E3B8L5</accession>
<dbReference type="EMBL" id="AWTN01000135">
    <property type="protein sequence ID" value="KGG83735.1"/>
    <property type="molecule type" value="Genomic_DNA"/>
</dbReference>
<name>A0A0E3B8L5_9BURK</name>
<reference evidence="2 3" key="1">
    <citation type="submission" date="2013-09" db="EMBL/GenBank/DDBJ databases">
        <title>High correlation between genotypes and phenotypes of environmental bacteria Comamonas testosteroni strains.</title>
        <authorList>
            <person name="Liu L."/>
            <person name="Zhu W."/>
            <person name="Xia X."/>
            <person name="Xu B."/>
            <person name="Luo M."/>
            <person name="Wang G."/>
        </authorList>
    </citation>
    <scope>NUCLEOTIDE SEQUENCE [LARGE SCALE GENOMIC DNA]</scope>
    <source>
        <strain evidence="2 3">JL14</strain>
    </source>
</reference>
<evidence type="ECO:0000313" key="3">
    <source>
        <dbReference type="Proteomes" id="UP000029567"/>
    </source>
</evidence>
<organism evidence="2 3">
    <name type="scientific">Comamonas thiooxydans</name>
    <dbReference type="NCBI Taxonomy" id="363952"/>
    <lineage>
        <taxon>Bacteria</taxon>
        <taxon>Pseudomonadati</taxon>
        <taxon>Pseudomonadota</taxon>
        <taxon>Betaproteobacteria</taxon>
        <taxon>Burkholderiales</taxon>
        <taxon>Comamonadaceae</taxon>
        <taxon>Comamonas</taxon>
    </lineage>
</organism>
<dbReference type="Proteomes" id="UP000029567">
    <property type="component" value="Unassembled WGS sequence"/>
</dbReference>
<keyword evidence="1" id="KW-0472">Membrane</keyword>